<reference evidence="2" key="1">
    <citation type="journal article" date="2013" name="Genome Announc.">
        <title>Draft genome sequence of the basidiomycetous yeast-like fungus Pseudozyma hubeiensis SY62, which produces an abundant amount of the biosurfactant mannosylerythritol lipids.</title>
        <authorList>
            <person name="Konishi M."/>
            <person name="Hatada Y."/>
            <person name="Horiuchi J."/>
        </authorList>
    </citation>
    <scope>NUCLEOTIDE SEQUENCE [LARGE SCALE GENOMIC DNA]</scope>
    <source>
        <strain evidence="2">SY62</strain>
    </source>
</reference>
<gene>
    <name evidence="1" type="ORF">PHSY_006417</name>
</gene>
<dbReference type="AlphaFoldDB" id="R9PC89"/>
<proteinExistence type="predicted"/>
<evidence type="ECO:0000313" key="1">
    <source>
        <dbReference type="EMBL" id="GAC98822.1"/>
    </source>
</evidence>
<sequence>MCNGVERRRAASKMDDGKTRAEALIDITVRSHKPLQLHCTIVLELIVKSGEARTVGVGVGCALPNLAKITKWPVF</sequence>
<organism evidence="1 2">
    <name type="scientific">Pseudozyma hubeiensis (strain SY62)</name>
    <name type="common">Yeast</name>
    <dbReference type="NCBI Taxonomy" id="1305764"/>
    <lineage>
        <taxon>Eukaryota</taxon>
        <taxon>Fungi</taxon>
        <taxon>Dikarya</taxon>
        <taxon>Basidiomycota</taxon>
        <taxon>Ustilaginomycotina</taxon>
        <taxon>Ustilaginomycetes</taxon>
        <taxon>Ustilaginales</taxon>
        <taxon>Ustilaginaceae</taxon>
        <taxon>Pseudozyma</taxon>
    </lineage>
</organism>
<evidence type="ECO:0000313" key="2">
    <source>
        <dbReference type="Proteomes" id="UP000014071"/>
    </source>
</evidence>
<keyword evidence="2" id="KW-1185">Reference proteome</keyword>
<accession>R9PC89</accession>
<dbReference type="GeneID" id="24111688"/>
<dbReference type="Proteomes" id="UP000014071">
    <property type="component" value="Unassembled WGS sequence"/>
</dbReference>
<protein>
    <submittedName>
        <fullName evidence="1">RNA polymerase III subunit</fullName>
    </submittedName>
</protein>
<name>R9PC89_PSEHS</name>
<dbReference type="EMBL" id="DF238821">
    <property type="protein sequence ID" value="GAC98822.1"/>
    <property type="molecule type" value="Genomic_DNA"/>
</dbReference>
<dbReference type="HOGENOM" id="CLU_2672146_0_0_1"/>
<dbReference type="RefSeq" id="XP_012192409.1">
    <property type="nucleotide sequence ID" value="XM_012337019.1"/>
</dbReference>